<dbReference type="PATRIC" id="fig|1279009.4.peg.316"/>
<feature type="domain" description="Peptidase M16 N-terminal" evidence="1">
    <location>
        <begin position="44"/>
        <end position="173"/>
    </location>
</feature>
<reference evidence="3 4" key="1">
    <citation type="journal article" date="2013" name="Genome Announc.">
        <title>Draft Genome Sequence of Cesiribacter andamanensis Strain AMV16T, Isolated from a Soil Sample from a Mud Volcano in the Andaman Islands, India.</title>
        <authorList>
            <person name="Shivaji S."/>
            <person name="Ara S."/>
            <person name="Begum Z."/>
            <person name="Srinivas T.N."/>
            <person name="Singh A."/>
            <person name="Kumar Pinnaka A."/>
        </authorList>
    </citation>
    <scope>NUCLEOTIDE SEQUENCE [LARGE SCALE GENOMIC DNA]</scope>
    <source>
        <strain evidence="3 4">AMV16</strain>
    </source>
</reference>
<dbReference type="RefSeq" id="WP_009193726.1">
    <property type="nucleotide sequence ID" value="NZ_AODQ01000004.1"/>
</dbReference>
<dbReference type="SUPFAM" id="SSF63411">
    <property type="entry name" value="LuxS/MPP-like metallohydrolase"/>
    <property type="match status" value="2"/>
</dbReference>
<dbReference type="InterPro" id="IPR011765">
    <property type="entry name" value="Pept_M16_N"/>
</dbReference>
<dbReference type="STRING" id="1279009.ADICEAN_00316"/>
<evidence type="ECO:0000313" key="3">
    <source>
        <dbReference type="EMBL" id="EMR04558.1"/>
    </source>
</evidence>
<dbReference type="Gene3D" id="3.30.830.10">
    <property type="entry name" value="Metalloenzyme, LuxS/M16 peptidase-like"/>
    <property type="match status" value="2"/>
</dbReference>
<protein>
    <submittedName>
        <fullName evidence="3">Peptidase M16 inactive domain protein</fullName>
    </submittedName>
</protein>
<dbReference type="eggNOG" id="COG0612">
    <property type="taxonomic scope" value="Bacteria"/>
</dbReference>
<dbReference type="PANTHER" id="PTHR11851:SF224">
    <property type="entry name" value="PROCESSING PROTEASE"/>
    <property type="match status" value="1"/>
</dbReference>
<dbReference type="GO" id="GO:0046872">
    <property type="term" value="F:metal ion binding"/>
    <property type="evidence" value="ECO:0007669"/>
    <property type="project" value="InterPro"/>
</dbReference>
<comment type="caution">
    <text evidence="3">The sequence shown here is derived from an EMBL/GenBank/DDBJ whole genome shotgun (WGS) entry which is preliminary data.</text>
</comment>
<dbReference type="InterPro" id="IPR007863">
    <property type="entry name" value="Peptidase_M16_C"/>
</dbReference>
<gene>
    <name evidence="3" type="ORF">ADICEAN_00316</name>
</gene>
<dbReference type="PANTHER" id="PTHR11851">
    <property type="entry name" value="METALLOPROTEASE"/>
    <property type="match status" value="1"/>
</dbReference>
<dbReference type="AlphaFoldDB" id="M7N7H3"/>
<dbReference type="EMBL" id="AODQ01000004">
    <property type="protein sequence ID" value="EMR04558.1"/>
    <property type="molecule type" value="Genomic_DNA"/>
</dbReference>
<dbReference type="Proteomes" id="UP000011910">
    <property type="component" value="Unassembled WGS sequence"/>
</dbReference>
<dbReference type="OrthoDB" id="9811314at2"/>
<sequence>MLDRKSPPPFQKVQHIQLPQVERHQLSGGMPVHVINAGKQPVLRLEFIIKNGAVSEQVLGQSFFATKMLTEGAGPYSSKEIANILDAHGAHVEHLPGLDYCTLTLYCLSKHLPALLELFRLVLTEPRFPQKEFDILRDIKKQRILVDNTKNAVVAGKKFREVLYGNHTYGTHLTAEDVDRLQLANVIDFYKTNLQNGFELLLAGQVDDGVLQQLEHYFGDLPYRNLTGSALEVQGSGSTQRHNLPKEDSLQSTIRMGKVLFNVTHPDFHTFTVLNTALGGYFGSRLMKEIREERGYTYGIYSNLIPMKNSGYFVIGTDVVGEHTEDTLQEIERQIRLLQTEPMPDEELEIIKNYMVGSFLGSMNTPFALADKFKTVYFNGLGLEFFNEHVRQIYAASAQDIQRLARQYLDPASFATVVVGMV</sequence>
<dbReference type="Pfam" id="PF00675">
    <property type="entry name" value="Peptidase_M16"/>
    <property type="match status" value="1"/>
</dbReference>
<feature type="domain" description="Peptidase M16 C-terminal" evidence="2">
    <location>
        <begin position="181"/>
        <end position="353"/>
    </location>
</feature>
<name>M7N7H3_9BACT</name>
<organism evidence="3 4">
    <name type="scientific">Cesiribacter andamanensis AMV16</name>
    <dbReference type="NCBI Taxonomy" id="1279009"/>
    <lineage>
        <taxon>Bacteria</taxon>
        <taxon>Pseudomonadati</taxon>
        <taxon>Bacteroidota</taxon>
        <taxon>Cytophagia</taxon>
        <taxon>Cytophagales</taxon>
        <taxon>Cesiribacteraceae</taxon>
        <taxon>Cesiribacter</taxon>
    </lineage>
</organism>
<proteinExistence type="predicted"/>
<dbReference type="PROSITE" id="PS50890">
    <property type="entry name" value="PUA"/>
    <property type="match status" value="1"/>
</dbReference>
<evidence type="ECO:0000259" key="1">
    <source>
        <dbReference type="Pfam" id="PF00675"/>
    </source>
</evidence>
<accession>M7N7H3</accession>
<dbReference type="Pfam" id="PF05193">
    <property type="entry name" value="Peptidase_M16_C"/>
    <property type="match status" value="1"/>
</dbReference>
<dbReference type="InterPro" id="IPR050361">
    <property type="entry name" value="MPP/UQCRC_Complex"/>
</dbReference>
<keyword evidence="4" id="KW-1185">Reference proteome</keyword>
<evidence type="ECO:0000313" key="4">
    <source>
        <dbReference type="Proteomes" id="UP000011910"/>
    </source>
</evidence>
<dbReference type="InterPro" id="IPR011249">
    <property type="entry name" value="Metalloenz_LuxS/M16"/>
</dbReference>
<evidence type="ECO:0000259" key="2">
    <source>
        <dbReference type="Pfam" id="PF05193"/>
    </source>
</evidence>